<dbReference type="RefSeq" id="WP_221855233.1">
    <property type="nucleotide sequence ID" value="NZ_BAAAYV010000005.1"/>
</dbReference>
<reference evidence="4" key="1">
    <citation type="journal article" date="2019" name="Int. J. Syst. Evol. Microbiol.">
        <title>The Global Catalogue of Microorganisms (GCM) 10K type strain sequencing project: providing services to taxonomists for standard genome sequencing and annotation.</title>
        <authorList>
            <consortium name="The Broad Institute Genomics Platform"/>
            <consortium name="The Broad Institute Genome Sequencing Center for Infectious Disease"/>
            <person name="Wu L."/>
            <person name="Ma J."/>
        </authorList>
    </citation>
    <scope>NUCLEOTIDE SEQUENCE [LARGE SCALE GENOMIC DNA]</scope>
    <source>
        <strain evidence="4">JCM 16546</strain>
    </source>
</reference>
<feature type="domain" description="Glycosyl transferase family 1" evidence="2">
    <location>
        <begin position="218"/>
        <end position="369"/>
    </location>
</feature>
<gene>
    <name evidence="3" type="ORF">GCM10022202_11810</name>
</gene>
<name>A0ABP7B9D2_9MICO</name>
<organism evidence="3 4">
    <name type="scientific">Microbacterium marinilacus</name>
    <dbReference type="NCBI Taxonomy" id="415209"/>
    <lineage>
        <taxon>Bacteria</taxon>
        <taxon>Bacillati</taxon>
        <taxon>Actinomycetota</taxon>
        <taxon>Actinomycetes</taxon>
        <taxon>Micrococcales</taxon>
        <taxon>Microbacteriaceae</taxon>
        <taxon>Microbacterium</taxon>
    </lineage>
</organism>
<dbReference type="InterPro" id="IPR050194">
    <property type="entry name" value="Glycosyltransferase_grp1"/>
</dbReference>
<evidence type="ECO:0000259" key="2">
    <source>
        <dbReference type="Pfam" id="PF00534"/>
    </source>
</evidence>
<keyword evidence="4" id="KW-1185">Reference proteome</keyword>
<keyword evidence="1" id="KW-0808">Transferase</keyword>
<evidence type="ECO:0000313" key="4">
    <source>
        <dbReference type="Proteomes" id="UP001410795"/>
    </source>
</evidence>
<dbReference type="Gene3D" id="3.40.50.2000">
    <property type="entry name" value="Glycogen Phosphorylase B"/>
    <property type="match status" value="2"/>
</dbReference>
<comment type="caution">
    <text evidence="3">The sequence shown here is derived from an EMBL/GenBank/DDBJ whole genome shotgun (WGS) entry which is preliminary data.</text>
</comment>
<dbReference type="SUPFAM" id="SSF53756">
    <property type="entry name" value="UDP-Glycosyltransferase/glycogen phosphorylase"/>
    <property type="match status" value="1"/>
</dbReference>
<dbReference type="PANTHER" id="PTHR45947:SF14">
    <property type="entry name" value="SLL1723 PROTEIN"/>
    <property type="match status" value="1"/>
</dbReference>
<dbReference type="PANTHER" id="PTHR45947">
    <property type="entry name" value="SULFOQUINOVOSYL TRANSFERASE SQD2"/>
    <property type="match status" value="1"/>
</dbReference>
<evidence type="ECO:0000313" key="3">
    <source>
        <dbReference type="EMBL" id="GAA3653573.1"/>
    </source>
</evidence>
<dbReference type="EMBL" id="BAAAYV010000005">
    <property type="protein sequence ID" value="GAA3653573.1"/>
    <property type="molecule type" value="Genomic_DNA"/>
</dbReference>
<protein>
    <submittedName>
        <fullName evidence="3">Glycosyltransferase family 4 protein</fullName>
    </submittedName>
</protein>
<accession>A0ABP7B9D2</accession>
<dbReference type="InterPro" id="IPR001296">
    <property type="entry name" value="Glyco_trans_1"/>
</dbReference>
<proteinExistence type="predicted"/>
<dbReference type="Proteomes" id="UP001410795">
    <property type="component" value="Unassembled WGS sequence"/>
</dbReference>
<sequence length="418" mass="44813">MRSEPRRIGYVVKVYPRFSETFVVTEILAREAAGEHLTVFALRPSDDPRFHPELARVRAEVRYLPRPTRVAALWEALGAAASAPWLRDAVGARLDELLAVDAADAIAAVALARQVREERISHLHAHFGSSATTVARLAGLLAGVPYSFTAHAKDLFHESVDPADLERKVRDAAFVATVSAFNVRFLHALLPHLEDRVRLVYNGLELDRFPYRRPAAIGRPLRILAVGRLVEKKGFAVLLDALALLRADGVDAVLDLAGGGELDAALRGQAAGLGLDDAVRFLGPVPQDDVARLLDSADVFAAPCVVGADGNADGLPTVLLEAMATGVPCVSTAVTGIPEVIVDRETGMLCAPGDAGQLAEALRALATGEVDGSALATRARRLVERRFDARLLARRLAELTCGPREHASTTNEPVKEMV</sequence>
<evidence type="ECO:0000256" key="1">
    <source>
        <dbReference type="ARBA" id="ARBA00022679"/>
    </source>
</evidence>
<dbReference type="Pfam" id="PF00534">
    <property type="entry name" value="Glycos_transf_1"/>
    <property type="match status" value="1"/>
</dbReference>